<accession>A0A0G8AUG5</accession>
<dbReference type="Gene3D" id="1.50.10.10">
    <property type="match status" value="1"/>
</dbReference>
<dbReference type="SUPFAM" id="SSF48208">
    <property type="entry name" value="Six-hairpin glycosidases"/>
    <property type="match status" value="1"/>
</dbReference>
<comment type="caution">
    <text evidence="1">The sequence shown here is derived from an EMBL/GenBank/DDBJ whole genome shotgun (WGS) entry which is preliminary data.</text>
</comment>
<reference evidence="1 2" key="2">
    <citation type="submission" date="2015-05" db="EMBL/GenBank/DDBJ databases">
        <title>Lifestyle Evolution in Cyanobacterial Symbionts of Sponges.</title>
        <authorList>
            <person name="Burgsdorf I."/>
            <person name="Slaby B.M."/>
            <person name="Handley K.M."/>
            <person name="Haber M."/>
            <person name="Blom J."/>
            <person name="Marshall C.W."/>
            <person name="Gilbert J.A."/>
            <person name="Hentschel U."/>
            <person name="Steindler L."/>
        </authorList>
    </citation>
    <scope>NUCLEOTIDE SEQUENCE [LARGE SCALE GENOMIC DNA]</scope>
    <source>
        <strain evidence="1">15L</strain>
    </source>
</reference>
<sequence>MIPEVEDLKSSAMTHRFGDCFNPPGLTNFLGVVQAVVDLTGLRSLNFPPFGTSDTVSGTFVIDGRHFPSLGIPVTFTWYPDRIVREANYKGFHFTSVTALALKKMAAVTKITIENRSGETREIEIGLNVQGCVTKSTDNWAAFLPPQESNNVARIDRKRGAVVFSAQKSCAVSIQGMYPRADSVKKSGFRYALNLHPGETQQISYVNTIAETEIEASSIYDSFIRDVTGELGRLRENWNAQLKAIYTPGNDQYAGHLPELDTTDAEIRKLYWMGALGVIYFRRDSPFSVLGRTYDTLMPRYWQTVTFIWDYFLSMQVHALLDPGVMRKYLEHWMCTDTHKHFGTEYLTGEPVGNWYSVNDFAMVSMVHEYTRWTGDVDWLEKSVAGTEKRVIDFLSDYAQQWKNFQSANKLADYGGINNLLECVSTYTHEVASLNVANVHNMRVAADLMEASGRGGSRSDKFRRESERLLEAIQSLYVETKGYWRVRHPGGEMYEVRHCYDLLTVLNTIPDDLSAQQKAEMVDFFKREIQTATWMHALSPADENVLFHVRPDHQWTGAYPAWPSETARGLYRIGAADLAFNWLKGLARSANQGPFAQAHFADGVISLEEGGARKAPSDTPYITDWACSSNGSWVTVILEGIFGLRATLTNGLTATPQFASFDPSASLRNIAYQGNLYTVTKDGIASQS</sequence>
<dbReference type="InterPro" id="IPR012341">
    <property type="entry name" value="6hp_glycosidase-like_sf"/>
</dbReference>
<reference evidence="1 2" key="1">
    <citation type="submission" date="2015-02" db="EMBL/GenBank/DDBJ databases">
        <authorList>
            <person name="Slaby B."/>
            <person name="Hentschel U."/>
        </authorList>
    </citation>
    <scope>NUCLEOTIDE SEQUENCE [LARGE SCALE GENOMIC DNA]</scope>
    <source>
        <strain evidence="1">15L</strain>
    </source>
</reference>
<evidence type="ECO:0000313" key="1">
    <source>
        <dbReference type="EMBL" id="KKZ11570.1"/>
    </source>
</evidence>
<proteinExistence type="predicted"/>
<dbReference type="Proteomes" id="UP000035037">
    <property type="component" value="Unassembled WGS sequence"/>
</dbReference>
<dbReference type="GO" id="GO:0005975">
    <property type="term" value="P:carbohydrate metabolic process"/>
    <property type="evidence" value="ECO:0007669"/>
    <property type="project" value="InterPro"/>
</dbReference>
<name>A0A0G8AUG5_9SYNE</name>
<dbReference type="EMBL" id="JYFQ01000139">
    <property type="protein sequence ID" value="KKZ11570.1"/>
    <property type="molecule type" value="Genomic_DNA"/>
</dbReference>
<gene>
    <name evidence="1" type="ORF">TQ37_06865</name>
</gene>
<dbReference type="InterPro" id="IPR008928">
    <property type="entry name" value="6-hairpin_glycosidase_sf"/>
</dbReference>
<organism evidence="1 2">
    <name type="scientific">Candidatus Synechococcus spongiarum 15L</name>
    <dbReference type="NCBI Taxonomy" id="1608419"/>
    <lineage>
        <taxon>Bacteria</taxon>
        <taxon>Bacillati</taxon>
        <taxon>Cyanobacteriota</taxon>
        <taxon>Cyanophyceae</taxon>
        <taxon>Synechococcales</taxon>
        <taxon>Synechococcaceae</taxon>
        <taxon>Synechococcus</taxon>
    </lineage>
</organism>
<evidence type="ECO:0008006" key="3">
    <source>
        <dbReference type="Google" id="ProtNLM"/>
    </source>
</evidence>
<evidence type="ECO:0000313" key="2">
    <source>
        <dbReference type="Proteomes" id="UP000035037"/>
    </source>
</evidence>
<protein>
    <recommendedName>
        <fullName evidence="3">Alpha-L-rhamnosidase six-hairpin glycosidase domain-containing protein</fullName>
    </recommendedName>
</protein>
<dbReference type="AlphaFoldDB" id="A0A0G8AUG5"/>
<dbReference type="PATRIC" id="fig|1608419.3.peg.482"/>